<evidence type="ECO:0000256" key="2">
    <source>
        <dbReference type="ARBA" id="ARBA00023002"/>
    </source>
</evidence>
<keyword evidence="2" id="KW-0560">Oxidoreductase</keyword>
<name>A0ABR0EH44_ZASCE</name>
<proteinExistence type="inferred from homology"/>
<comment type="caution">
    <text evidence="4">The sequence shown here is derived from an EMBL/GenBank/DDBJ whole genome shotgun (WGS) entry which is preliminary data.</text>
</comment>
<gene>
    <name evidence="4" type="ORF">PRZ48_008779</name>
</gene>
<evidence type="ECO:0000256" key="1">
    <source>
        <dbReference type="ARBA" id="ARBA00005466"/>
    </source>
</evidence>
<dbReference type="Gene3D" id="3.30.465.10">
    <property type="match status" value="1"/>
</dbReference>
<dbReference type="Proteomes" id="UP001305779">
    <property type="component" value="Unassembled WGS sequence"/>
</dbReference>
<reference evidence="4 5" key="1">
    <citation type="journal article" date="2023" name="G3 (Bethesda)">
        <title>A chromosome-level genome assembly of Zasmidium syzygii isolated from banana leaves.</title>
        <authorList>
            <person name="van Westerhoven A.C."/>
            <person name="Mehrabi R."/>
            <person name="Talebi R."/>
            <person name="Steentjes M.B.F."/>
            <person name="Corcolon B."/>
            <person name="Chong P.A."/>
            <person name="Kema G.H.J."/>
            <person name="Seidl M.F."/>
        </authorList>
    </citation>
    <scope>NUCLEOTIDE SEQUENCE [LARGE SCALE GENOMIC DNA]</scope>
    <source>
        <strain evidence="4 5">P124</strain>
    </source>
</reference>
<dbReference type="Gene3D" id="3.40.462.20">
    <property type="match status" value="1"/>
</dbReference>
<accession>A0ABR0EH44</accession>
<feature type="domain" description="FAD-binding PCMH-type" evidence="3">
    <location>
        <begin position="1"/>
        <end position="161"/>
    </location>
</feature>
<dbReference type="PANTHER" id="PTHR13878:SF91">
    <property type="entry name" value="FAD BINDING DOMAIN PROTEIN (AFU_ORTHOLOGUE AFUA_6G12070)-RELATED"/>
    <property type="match status" value="1"/>
</dbReference>
<organism evidence="4 5">
    <name type="scientific">Zasmidium cellare</name>
    <name type="common">Wine cellar mold</name>
    <name type="synonym">Racodium cellare</name>
    <dbReference type="NCBI Taxonomy" id="395010"/>
    <lineage>
        <taxon>Eukaryota</taxon>
        <taxon>Fungi</taxon>
        <taxon>Dikarya</taxon>
        <taxon>Ascomycota</taxon>
        <taxon>Pezizomycotina</taxon>
        <taxon>Dothideomycetes</taxon>
        <taxon>Dothideomycetidae</taxon>
        <taxon>Mycosphaerellales</taxon>
        <taxon>Mycosphaerellaceae</taxon>
        <taxon>Zasmidium</taxon>
    </lineage>
</organism>
<dbReference type="InterPro" id="IPR016166">
    <property type="entry name" value="FAD-bd_PCMH"/>
</dbReference>
<dbReference type="InterPro" id="IPR050432">
    <property type="entry name" value="FAD-linked_Oxidoreductases_BP"/>
</dbReference>
<sequence>MKWAAEHNVRIVVKGTGHDLNGRSSGAYGLSIWTHHLNHLERNTTWQLPGSNHTEDVFNAGSGLEWGDILPEALRQGRVVTTGQDPSVGLGGYIQGGGHGPLASTYGLAAQQVLQVTIVTTQGDVLVANDCENTDLFWAIRGGGGGQYGVVTEYVIKHHPAPANVVMGTLSLAPVDEGGVNASWNAAAVLFRHLPDLMDTGLAGAMTLASGTGASRFNPSLPNGTSGAAATQVFWAFNTTAEHVRSLVQPVIDEMRRYGGNETLSINFEPKDVGNYSFFYSAISGSNSAGQGGISSSRLLGHEEVSNITHGSLVSNLRRAVAAQNQTAGTFLTVGLSGGPGVINAPDNRWGALNPSWHKAYLHLLVGGASTSPNETITPSEALSKNAEWVEEHKEKLWREWGPDMGAYMNEANPYNSHWRKDFYGSSYERLLGIKEKYDPTESLFVLSGVGSDEWKYDLQDGTLCRTG</sequence>
<dbReference type="PROSITE" id="PS51387">
    <property type="entry name" value="FAD_PCMH"/>
    <property type="match status" value="1"/>
</dbReference>
<comment type="similarity">
    <text evidence="1">Belongs to the oxygen-dependent FAD-linked oxidoreductase family.</text>
</comment>
<evidence type="ECO:0000259" key="3">
    <source>
        <dbReference type="PROSITE" id="PS51387"/>
    </source>
</evidence>
<dbReference type="EMBL" id="JAXOVC010000006">
    <property type="protein sequence ID" value="KAK4500590.1"/>
    <property type="molecule type" value="Genomic_DNA"/>
</dbReference>
<dbReference type="Pfam" id="PF01565">
    <property type="entry name" value="FAD_binding_4"/>
    <property type="match status" value="1"/>
</dbReference>
<evidence type="ECO:0000313" key="4">
    <source>
        <dbReference type="EMBL" id="KAK4500590.1"/>
    </source>
</evidence>
<protein>
    <recommendedName>
        <fullName evidence="3">FAD-binding PCMH-type domain-containing protein</fullName>
    </recommendedName>
</protein>
<dbReference type="SUPFAM" id="SSF56176">
    <property type="entry name" value="FAD-binding/transporter-associated domain-like"/>
    <property type="match status" value="1"/>
</dbReference>
<dbReference type="Pfam" id="PF08031">
    <property type="entry name" value="BBE"/>
    <property type="match status" value="1"/>
</dbReference>
<dbReference type="InterPro" id="IPR036318">
    <property type="entry name" value="FAD-bd_PCMH-like_sf"/>
</dbReference>
<keyword evidence="5" id="KW-1185">Reference proteome</keyword>
<evidence type="ECO:0000313" key="5">
    <source>
        <dbReference type="Proteomes" id="UP001305779"/>
    </source>
</evidence>
<dbReference type="InterPro" id="IPR012951">
    <property type="entry name" value="BBE"/>
</dbReference>
<dbReference type="PANTHER" id="PTHR13878">
    <property type="entry name" value="GULONOLACTONE OXIDASE"/>
    <property type="match status" value="1"/>
</dbReference>
<dbReference type="InterPro" id="IPR006094">
    <property type="entry name" value="Oxid_FAD_bind_N"/>
</dbReference>
<dbReference type="InterPro" id="IPR016169">
    <property type="entry name" value="FAD-bd_PCMH_sub2"/>
</dbReference>